<feature type="compositionally biased region" description="Basic and acidic residues" evidence="4">
    <location>
        <begin position="173"/>
        <end position="186"/>
    </location>
</feature>
<keyword evidence="2" id="KW-0396">Initiation factor</keyword>
<comment type="similarity">
    <text evidence="1">Belongs to the IF-3 family.</text>
</comment>
<keyword evidence="3" id="KW-0648">Protein biosynthesis</keyword>
<dbReference type="EMBL" id="GBRH01218094">
    <property type="protein sequence ID" value="JAD79801.1"/>
    <property type="molecule type" value="Transcribed_RNA"/>
</dbReference>
<dbReference type="GO" id="GO:0003743">
    <property type="term" value="F:translation initiation factor activity"/>
    <property type="evidence" value="ECO:0007669"/>
    <property type="project" value="UniProtKB-KW"/>
</dbReference>
<feature type="region of interest" description="Disordered" evidence="4">
    <location>
        <begin position="72"/>
        <end position="334"/>
    </location>
</feature>
<dbReference type="InterPro" id="IPR036788">
    <property type="entry name" value="T_IF-3_C_sf"/>
</dbReference>
<feature type="compositionally biased region" description="Basic and acidic residues" evidence="4">
    <location>
        <begin position="325"/>
        <end position="334"/>
    </location>
</feature>
<feature type="compositionally biased region" description="Basic and acidic residues" evidence="4">
    <location>
        <begin position="125"/>
        <end position="154"/>
    </location>
</feature>
<protein>
    <submittedName>
        <fullName evidence="5">Uncharacterized protein</fullName>
    </submittedName>
</protein>
<reference evidence="5" key="1">
    <citation type="submission" date="2014-09" db="EMBL/GenBank/DDBJ databases">
        <authorList>
            <person name="Magalhaes I.L.F."/>
            <person name="Oliveira U."/>
            <person name="Santos F.R."/>
            <person name="Vidigal T.H.D.A."/>
            <person name="Brescovit A.D."/>
            <person name="Santos A.J."/>
        </authorList>
    </citation>
    <scope>NUCLEOTIDE SEQUENCE</scope>
    <source>
        <tissue evidence="5">Shoot tissue taken approximately 20 cm above the soil surface</tissue>
    </source>
</reference>
<evidence type="ECO:0000313" key="5">
    <source>
        <dbReference type="EMBL" id="JAD79801.1"/>
    </source>
</evidence>
<name>A0A0A9CW13_ARUDO</name>
<proteinExistence type="inferred from homology"/>
<evidence type="ECO:0000256" key="3">
    <source>
        <dbReference type="ARBA" id="ARBA00022917"/>
    </source>
</evidence>
<sequence>MVKADAITRLMERGYRVKCMAMPSGNEGEDLGEPLSRLLGLIQDVCIVESGPHLDSKHAYVIVRHVKFATKKGGKKASKAMEDAGKGTCGTASESPVASDDNEDKTIGCGSEADKTAASLSRDSSAQKEGQDRGFKRELNGSKLNPRADREKLHNSNAGGSRINPGQWGPQTSEHKLGSKDAKPDMEPGETNRYAARRQPLRRDNQGLSQGRSPQDHRRNENESRYAVNDNRRPPDQHNRPLPRFDQGKSPQDPRNERGSNLPLNNSQRQPAGGDIGNPNPTTKSFGIFSNPKHASSDSKKTNGTSTSKPANTDSPKSYGIFSSSRRESDSRGS</sequence>
<organism evidence="5">
    <name type="scientific">Arundo donax</name>
    <name type="common">Giant reed</name>
    <name type="synonym">Donax arundinaceus</name>
    <dbReference type="NCBI Taxonomy" id="35708"/>
    <lineage>
        <taxon>Eukaryota</taxon>
        <taxon>Viridiplantae</taxon>
        <taxon>Streptophyta</taxon>
        <taxon>Embryophyta</taxon>
        <taxon>Tracheophyta</taxon>
        <taxon>Spermatophyta</taxon>
        <taxon>Magnoliopsida</taxon>
        <taxon>Liliopsida</taxon>
        <taxon>Poales</taxon>
        <taxon>Poaceae</taxon>
        <taxon>PACMAD clade</taxon>
        <taxon>Arundinoideae</taxon>
        <taxon>Arundineae</taxon>
        <taxon>Arundo</taxon>
    </lineage>
</organism>
<dbReference type="SUPFAM" id="SSF55200">
    <property type="entry name" value="Translation initiation factor IF3, C-terminal domain"/>
    <property type="match status" value="1"/>
</dbReference>
<feature type="compositionally biased region" description="Basic and acidic residues" evidence="4">
    <location>
        <begin position="214"/>
        <end position="239"/>
    </location>
</feature>
<reference evidence="5" key="2">
    <citation type="journal article" date="2015" name="Data Brief">
        <title>Shoot transcriptome of the giant reed, Arundo donax.</title>
        <authorList>
            <person name="Barrero R.A."/>
            <person name="Guerrero F.D."/>
            <person name="Moolhuijzen P."/>
            <person name="Goolsby J.A."/>
            <person name="Tidwell J."/>
            <person name="Bellgard S.E."/>
            <person name="Bellgard M.I."/>
        </authorList>
    </citation>
    <scope>NUCLEOTIDE SEQUENCE</scope>
    <source>
        <tissue evidence="5">Shoot tissue taken approximately 20 cm above the soil surface</tissue>
    </source>
</reference>
<dbReference type="AlphaFoldDB" id="A0A0A9CW13"/>
<dbReference type="InterPro" id="IPR001288">
    <property type="entry name" value="Translation_initiation_fac_3"/>
</dbReference>
<feature type="compositionally biased region" description="Polar residues" evidence="4">
    <location>
        <begin position="302"/>
        <end position="316"/>
    </location>
</feature>
<evidence type="ECO:0000256" key="4">
    <source>
        <dbReference type="SAM" id="MobiDB-lite"/>
    </source>
</evidence>
<dbReference type="PANTHER" id="PTHR10938:SF4">
    <property type="entry name" value="TRANSLATION INITIATION FACTOR IF3-1, MITOCHONDRIAL"/>
    <property type="match status" value="1"/>
</dbReference>
<dbReference type="PANTHER" id="PTHR10938">
    <property type="entry name" value="TRANSLATION INITIATION FACTOR IF-3"/>
    <property type="match status" value="1"/>
</dbReference>
<accession>A0A0A9CW13</accession>
<evidence type="ECO:0000256" key="2">
    <source>
        <dbReference type="ARBA" id="ARBA00022540"/>
    </source>
</evidence>
<dbReference type="GO" id="GO:0032790">
    <property type="term" value="P:ribosome disassembly"/>
    <property type="evidence" value="ECO:0007669"/>
    <property type="project" value="TreeGrafter"/>
</dbReference>
<evidence type="ECO:0000256" key="1">
    <source>
        <dbReference type="ARBA" id="ARBA00005439"/>
    </source>
</evidence>
<dbReference type="GO" id="GO:0043022">
    <property type="term" value="F:ribosome binding"/>
    <property type="evidence" value="ECO:0007669"/>
    <property type="project" value="TreeGrafter"/>
</dbReference>